<evidence type="ECO:0000313" key="8">
    <source>
        <dbReference type="Proteomes" id="UP000182259"/>
    </source>
</evidence>
<comment type="subcellular location">
    <subcellularLocation>
        <location evidence="1">Membrane</location>
        <topology evidence="1">Multi-pass membrane protein</topology>
    </subcellularLocation>
</comment>
<dbReference type="EMBL" id="LT635764">
    <property type="protein sequence ID" value="SGZ48269.1"/>
    <property type="molecule type" value="Genomic_DNA"/>
</dbReference>
<evidence type="ECO:0000256" key="4">
    <source>
        <dbReference type="ARBA" id="ARBA00023136"/>
    </source>
</evidence>
<feature type="region of interest" description="Disordered" evidence="5">
    <location>
        <begin position="274"/>
        <end position="337"/>
    </location>
</feature>
<evidence type="ECO:0000256" key="5">
    <source>
        <dbReference type="SAM" id="MobiDB-lite"/>
    </source>
</evidence>
<dbReference type="SUPFAM" id="SSF144091">
    <property type="entry name" value="Rhomboid-like"/>
    <property type="match status" value="1"/>
</dbReference>
<evidence type="ECO:0000256" key="2">
    <source>
        <dbReference type="ARBA" id="ARBA00022692"/>
    </source>
</evidence>
<feature type="compositionally biased region" description="Basic and acidic residues" evidence="5">
    <location>
        <begin position="307"/>
        <end position="320"/>
    </location>
</feature>
<sequence>MPQITPIRGFTNTPVTKSICIISTVTALVILILSLKPYVVLAIDPFIVEFSQYWRVITFQLLPVNESDYMLLSILWFHFKTLERFFGSRKYLSAIALFAVYNAIITFLVLALGQLTIVALAALFRLVVLRQPFAVLYTDTIFNSIALGPLGIISLLYMCHGAYIPVSYQFKILMKKPKGEESEDGEPLNSGSTLTLTNHFQVHVLFTILMLNRGFSTLIPCLVGLFIGQLYTQDLLAGSKSWAMPLLIFRMFVSPRKVQRSAARSLERRFHEYQPVSAQIPSESTPVPGEEGNADRHDEDDTEVALDDIRSNDERQDDRSATPVRPLGRQFLDTFRA</sequence>
<dbReference type="InterPro" id="IPR035952">
    <property type="entry name" value="Rhomboid-like_sf"/>
</dbReference>
<gene>
    <name evidence="7" type="ORF">SAMEA4029009_CIC11G00000004447</name>
</gene>
<feature type="compositionally biased region" description="Polar residues" evidence="5">
    <location>
        <begin position="276"/>
        <end position="285"/>
    </location>
</feature>
<name>A0A1L0B9S4_9ASCO</name>
<evidence type="ECO:0000256" key="3">
    <source>
        <dbReference type="ARBA" id="ARBA00022989"/>
    </source>
</evidence>
<accession>A0A1L0B9S4</accession>
<proteinExistence type="predicted"/>
<feature type="transmembrane region" description="Helical" evidence="6">
    <location>
        <begin position="204"/>
        <end position="229"/>
    </location>
</feature>
<feature type="transmembrane region" description="Helical" evidence="6">
    <location>
        <begin position="20"/>
        <end position="41"/>
    </location>
</feature>
<organism evidence="7 8">
    <name type="scientific">Sungouiella intermedia</name>
    <dbReference type="NCBI Taxonomy" id="45354"/>
    <lineage>
        <taxon>Eukaryota</taxon>
        <taxon>Fungi</taxon>
        <taxon>Dikarya</taxon>
        <taxon>Ascomycota</taxon>
        <taxon>Saccharomycotina</taxon>
        <taxon>Pichiomycetes</taxon>
        <taxon>Metschnikowiaceae</taxon>
        <taxon>Sungouiella</taxon>
    </lineage>
</organism>
<evidence type="ECO:0000256" key="1">
    <source>
        <dbReference type="ARBA" id="ARBA00004141"/>
    </source>
</evidence>
<evidence type="ECO:0000256" key="6">
    <source>
        <dbReference type="SAM" id="Phobius"/>
    </source>
</evidence>
<dbReference type="AlphaFoldDB" id="A0A1L0B9S4"/>
<keyword evidence="3 6" id="KW-1133">Transmembrane helix</keyword>
<protein>
    <submittedName>
        <fullName evidence="7">CIC11C00000004447</fullName>
    </submittedName>
</protein>
<evidence type="ECO:0000313" key="7">
    <source>
        <dbReference type="EMBL" id="SGZ48269.1"/>
    </source>
</evidence>
<keyword evidence="2 6" id="KW-0812">Transmembrane</keyword>
<dbReference type="GO" id="GO:0016020">
    <property type="term" value="C:membrane"/>
    <property type="evidence" value="ECO:0007669"/>
    <property type="project" value="UniProtKB-SubCell"/>
</dbReference>
<feature type="transmembrane region" description="Helical" evidence="6">
    <location>
        <begin position="91"/>
        <end position="124"/>
    </location>
</feature>
<reference evidence="7 8" key="1">
    <citation type="submission" date="2016-10" db="EMBL/GenBank/DDBJ databases">
        <authorList>
            <person name="de Groot N.N."/>
        </authorList>
    </citation>
    <scope>NUCLEOTIDE SEQUENCE [LARGE SCALE GENOMIC DNA]</scope>
    <source>
        <strain evidence="7 8">PYCC 4715</strain>
    </source>
</reference>
<keyword evidence="4 6" id="KW-0472">Membrane</keyword>
<feature type="transmembrane region" description="Helical" evidence="6">
    <location>
        <begin position="144"/>
        <end position="166"/>
    </location>
</feature>
<dbReference type="Proteomes" id="UP000182259">
    <property type="component" value="Chromosome I"/>
</dbReference>